<name>A0A6A6G2Y8_9PEZI</name>
<feature type="region of interest" description="Disordered" evidence="1">
    <location>
        <begin position="246"/>
        <end position="280"/>
    </location>
</feature>
<keyword evidence="4" id="KW-1185">Reference proteome</keyword>
<evidence type="ECO:0000256" key="1">
    <source>
        <dbReference type="SAM" id="MobiDB-lite"/>
    </source>
</evidence>
<dbReference type="InterPro" id="IPR007320">
    <property type="entry name" value="PDCD2_C"/>
</dbReference>
<sequence length="424" mass="45396">MANYDSDSSAGEDDYTETSVLLGYASKEATDDAISHLGGHPAWLDGKTAPSGDLAKCKVCNNLLSLLLELNGDLPERFPNHERRLYLLGCRQKACRRKEGCIRGFRAVRPSKLSKQPAVSTPASAPPEPPKPKADLGSSIFGSKPSSSSSSSNPFASPGSSNSTSNPFANASSLAAKPPQRPEPFPQPDMDTLPATFADKARISPSPTFSPSPTPHGPAPPWPPLSSFPPPYPTFSLDADYEALSAPSPTIPAQTRVDMDIDDPAPTTNGGSSSSSSKDANQEIFESTMDKTFQRFADRVAQNPEQVLRYEFGGHPLLYSRDDAVGRVLAPAVGEVSARAGGAGRSRVPRCERCGGERTFEVQLMPNAIMELEAEEQGTDGMDWGTIVLEVCKGNCVPQGVGEGEVGYVEEWVGVQWEEVVKRR</sequence>
<accession>A0A6A6G2Y8</accession>
<evidence type="ECO:0000313" key="3">
    <source>
        <dbReference type="EMBL" id="KAF2219898.1"/>
    </source>
</evidence>
<protein>
    <submittedName>
        <fullName evidence="3">Programmed cell death protein 2</fullName>
    </submittedName>
</protein>
<dbReference type="GO" id="GO:0005737">
    <property type="term" value="C:cytoplasm"/>
    <property type="evidence" value="ECO:0007669"/>
    <property type="project" value="InterPro"/>
</dbReference>
<dbReference type="Pfam" id="PF04194">
    <property type="entry name" value="PDCD2_C"/>
    <property type="match status" value="1"/>
</dbReference>
<dbReference type="EMBL" id="ML992514">
    <property type="protein sequence ID" value="KAF2219898.1"/>
    <property type="molecule type" value="Genomic_DNA"/>
</dbReference>
<feature type="domain" description="Programmed cell death protein 2 C-terminal" evidence="2">
    <location>
        <begin position="290"/>
        <end position="417"/>
    </location>
</feature>
<evidence type="ECO:0000313" key="4">
    <source>
        <dbReference type="Proteomes" id="UP000799538"/>
    </source>
</evidence>
<organism evidence="3 4">
    <name type="scientific">Elsinoe ampelina</name>
    <dbReference type="NCBI Taxonomy" id="302913"/>
    <lineage>
        <taxon>Eukaryota</taxon>
        <taxon>Fungi</taxon>
        <taxon>Dikarya</taxon>
        <taxon>Ascomycota</taxon>
        <taxon>Pezizomycotina</taxon>
        <taxon>Dothideomycetes</taxon>
        <taxon>Dothideomycetidae</taxon>
        <taxon>Myriangiales</taxon>
        <taxon>Elsinoaceae</taxon>
        <taxon>Elsinoe</taxon>
    </lineage>
</organism>
<reference evidence="4" key="1">
    <citation type="journal article" date="2020" name="Stud. Mycol.">
        <title>101 Dothideomycetes genomes: A test case for predicting lifestyles and emergence of pathogens.</title>
        <authorList>
            <person name="Haridas S."/>
            <person name="Albert R."/>
            <person name="Binder M."/>
            <person name="Bloem J."/>
            <person name="LaButti K."/>
            <person name="Salamov A."/>
            <person name="Andreopoulos B."/>
            <person name="Baker S."/>
            <person name="Barry K."/>
            <person name="Bills G."/>
            <person name="Bluhm B."/>
            <person name="Cannon C."/>
            <person name="Castanera R."/>
            <person name="Culley D."/>
            <person name="Daum C."/>
            <person name="Ezra D."/>
            <person name="Gonzalez J."/>
            <person name="Henrissat B."/>
            <person name="Kuo A."/>
            <person name="Liang C."/>
            <person name="Lipzen A."/>
            <person name="Lutzoni F."/>
            <person name="Magnuson J."/>
            <person name="Mondo S."/>
            <person name="Nolan M."/>
            <person name="Ohm R."/>
            <person name="Pangilinan J."/>
            <person name="Park H.-J."/>
            <person name="Ramirez L."/>
            <person name="Alfaro M."/>
            <person name="Sun H."/>
            <person name="Tritt A."/>
            <person name="Yoshinaga Y."/>
            <person name="Zwiers L.-H."/>
            <person name="Turgeon B."/>
            <person name="Goodwin S."/>
            <person name="Spatafora J."/>
            <person name="Crous P."/>
            <person name="Grigoriev I."/>
        </authorList>
    </citation>
    <scope>NUCLEOTIDE SEQUENCE [LARGE SCALE GENOMIC DNA]</scope>
    <source>
        <strain evidence="4">CECT 20119</strain>
    </source>
</reference>
<evidence type="ECO:0000259" key="2">
    <source>
        <dbReference type="Pfam" id="PF04194"/>
    </source>
</evidence>
<dbReference type="PANTHER" id="PTHR47524:SF1">
    <property type="entry name" value="20S RRNA ACCUMULATION PROTEIN 4"/>
    <property type="match status" value="1"/>
</dbReference>
<dbReference type="AlphaFoldDB" id="A0A6A6G2Y8"/>
<dbReference type="PANTHER" id="PTHR47524">
    <property type="entry name" value="20S RRNA ACCUMULATION PROTEIN 4"/>
    <property type="match status" value="1"/>
</dbReference>
<feature type="compositionally biased region" description="Low complexity" evidence="1">
    <location>
        <begin position="137"/>
        <end position="163"/>
    </location>
</feature>
<dbReference type="Proteomes" id="UP000799538">
    <property type="component" value="Unassembled WGS sequence"/>
</dbReference>
<dbReference type="GO" id="GO:0030490">
    <property type="term" value="P:maturation of SSU-rRNA"/>
    <property type="evidence" value="ECO:0007669"/>
    <property type="project" value="TreeGrafter"/>
</dbReference>
<proteinExistence type="predicted"/>
<feature type="compositionally biased region" description="Pro residues" evidence="1">
    <location>
        <begin position="208"/>
        <end position="227"/>
    </location>
</feature>
<feature type="region of interest" description="Disordered" evidence="1">
    <location>
        <begin position="112"/>
        <end position="227"/>
    </location>
</feature>
<feature type="compositionally biased region" description="Polar residues" evidence="1">
    <location>
        <begin position="164"/>
        <end position="173"/>
    </location>
</feature>
<gene>
    <name evidence="3" type="ORF">BDZ85DRAFT_291388</name>
</gene>
<dbReference type="OrthoDB" id="443682at2759"/>